<comment type="caution">
    <text evidence="1">The sequence shown here is derived from an EMBL/GenBank/DDBJ whole genome shotgun (WGS) entry which is preliminary data.</text>
</comment>
<dbReference type="AlphaFoldDB" id="A0A0G0ATS5"/>
<accession>A0A0G0ATS5</accession>
<dbReference type="EMBL" id="LBOG01000005">
    <property type="protein sequence ID" value="KKP30045.1"/>
    <property type="molecule type" value="Genomic_DNA"/>
</dbReference>
<evidence type="ECO:0000313" key="2">
    <source>
        <dbReference type="Proteomes" id="UP000034934"/>
    </source>
</evidence>
<protein>
    <submittedName>
        <fullName evidence="1">Uncharacterized protein</fullName>
    </submittedName>
</protein>
<name>A0A0G0ATS5_9BACT</name>
<reference evidence="1 2" key="1">
    <citation type="journal article" date="2015" name="Nature">
        <title>rRNA introns, odd ribosomes, and small enigmatic genomes across a large radiation of phyla.</title>
        <authorList>
            <person name="Brown C.T."/>
            <person name="Hug L.A."/>
            <person name="Thomas B.C."/>
            <person name="Sharon I."/>
            <person name="Castelle C.J."/>
            <person name="Singh A."/>
            <person name="Wilkins M.J."/>
            <person name="Williams K.H."/>
            <person name="Banfield J.F."/>
        </authorList>
    </citation>
    <scope>NUCLEOTIDE SEQUENCE [LARGE SCALE GENOMIC DNA]</scope>
</reference>
<sequence>MEQNCCVAYLGQCDFKILSRIDGHYKEFFYVCMNCGREKILDRISLNHKNHKYSEGDQIKMEELSLQGK</sequence>
<dbReference type="Proteomes" id="UP000034934">
    <property type="component" value="Unassembled WGS sequence"/>
</dbReference>
<evidence type="ECO:0000313" key="1">
    <source>
        <dbReference type="EMBL" id="KKP30045.1"/>
    </source>
</evidence>
<organism evidence="1 2">
    <name type="scientific">Candidatus Nomurabacteria bacterium GW2011_GWF1_31_48</name>
    <dbReference type="NCBI Taxonomy" id="1618767"/>
    <lineage>
        <taxon>Bacteria</taxon>
        <taxon>Candidatus Nomuraibacteriota</taxon>
    </lineage>
</organism>
<gene>
    <name evidence="1" type="ORF">UR19_C0005G0047</name>
</gene>
<proteinExistence type="predicted"/>